<evidence type="ECO:0000259" key="11">
    <source>
        <dbReference type="Pfam" id="PF16491"/>
    </source>
</evidence>
<evidence type="ECO:0000259" key="10">
    <source>
        <dbReference type="Pfam" id="PF01435"/>
    </source>
</evidence>
<dbReference type="FunFam" id="3.30.2010.10:FF:000003">
    <property type="entry name" value="CAAX prenyl protease"/>
    <property type="match status" value="1"/>
</dbReference>
<feature type="transmembrane region" description="Helical" evidence="9">
    <location>
        <begin position="187"/>
        <end position="209"/>
    </location>
</feature>
<evidence type="ECO:0000256" key="1">
    <source>
        <dbReference type="ARBA" id="ARBA00022670"/>
    </source>
</evidence>
<accession>B4JW14</accession>
<keyword evidence="9" id="KW-1133">Transmembrane helix</keyword>
<reference evidence="12 13" key="1">
    <citation type="journal article" date="2007" name="Nature">
        <title>Evolution of genes and genomes on the Drosophila phylogeny.</title>
        <authorList>
            <consortium name="Drosophila 12 Genomes Consortium"/>
            <person name="Clark A.G."/>
            <person name="Eisen M.B."/>
            <person name="Smith D.R."/>
            <person name="Bergman C.M."/>
            <person name="Oliver B."/>
            <person name="Markow T.A."/>
            <person name="Kaufman T.C."/>
            <person name="Kellis M."/>
            <person name="Gelbart W."/>
            <person name="Iyer V.N."/>
            <person name="Pollard D.A."/>
            <person name="Sackton T.B."/>
            <person name="Larracuente A.M."/>
            <person name="Singh N.D."/>
            <person name="Abad J.P."/>
            <person name="Abt D.N."/>
            <person name="Adryan B."/>
            <person name="Aguade M."/>
            <person name="Akashi H."/>
            <person name="Anderson W.W."/>
            <person name="Aquadro C.F."/>
            <person name="Ardell D.H."/>
            <person name="Arguello R."/>
            <person name="Artieri C.G."/>
            <person name="Barbash D.A."/>
            <person name="Barker D."/>
            <person name="Barsanti P."/>
            <person name="Batterham P."/>
            <person name="Batzoglou S."/>
            <person name="Begun D."/>
            <person name="Bhutkar A."/>
            <person name="Blanco E."/>
            <person name="Bosak S.A."/>
            <person name="Bradley R.K."/>
            <person name="Brand A.D."/>
            <person name="Brent M.R."/>
            <person name="Brooks A.N."/>
            <person name="Brown R.H."/>
            <person name="Butlin R.K."/>
            <person name="Caggese C."/>
            <person name="Calvi B.R."/>
            <person name="Bernardo de Carvalho A."/>
            <person name="Caspi A."/>
            <person name="Castrezana S."/>
            <person name="Celniker S.E."/>
            <person name="Chang J.L."/>
            <person name="Chapple C."/>
            <person name="Chatterji S."/>
            <person name="Chinwalla A."/>
            <person name="Civetta A."/>
            <person name="Clifton S.W."/>
            <person name="Comeron J.M."/>
            <person name="Costello J.C."/>
            <person name="Coyne J.A."/>
            <person name="Daub J."/>
            <person name="David R.G."/>
            <person name="Delcher A.L."/>
            <person name="Delehaunty K."/>
            <person name="Do C.B."/>
            <person name="Ebling H."/>
            <person name="Edwards K."/>
            <person name="Eickbush T."/>
            <person name="Evans J.D."/>
            <person name="Filipski A."/>
            <person name="Findeiss S."/>
            <person name="Freyhult E."/>
            <person name="Fulton L."/>
            <person name="Fulton R."/>
            <person name="Garcia A.C."/>
            <person name="Gardiner A."/>
            <person name="Garfield D.A."/>
            <person name="Garvin B.E."/>
            <person name="Gibson G."/>
            <person name="Gilbert D."/>
            <person name="Gnerre S."/>
            <person name="Godfrey J."/>
            <person name="Good R."/>
            <person name="Gotea V."/>
            <person name="Gravely B."/>
            <person name="Greenberg A.J."/>
            <person name="Griffiths-Jones S."/>
            <person name="Gross S."/>
            <person name="Guigo R."/>
            <person name="Gustafson E.A."/>
            <person name="Haerty W."/>
            <person name="Hahn M.W."/>
            <person name="Halligan D.L."/>
            <person name="Halpern A.L."/>
            <person name="Halter G.M."/>
            <person name="Han M.V."/>
            <person name="Heger A."/>
            <person name="Hillier L."/>
            <person name="Hinrichs A.S."/>
            <person name="Holmes I."/>
            <person name="Hoskins R.A."/>
            <person name="Hubisz M.J."/>
            <person name="Hultmark D."/>
            <person name="Huntley M.A."/>
            <person name="Jaffe D.B."/>
            <person name="Jagadeeshan S."/>
            <person name="Jeck W.R."/>
            <person name="Johnson J."/>
            <person name="Jones C.D."/>
            <person name="Jordan W.C."/>
            <person name="Karpen G.H."/>
            <person name="Kataoka E."/>
            <person name="Keightley P.D."/>
            <person name="Kheradpour P."/>
            <person name="Kirkness E.F."/>
            <person name="Koerich L.B."/>
            <person name="Kristiansen K."/>
            <person name="Kudrna D."/>
            <person name="Kulathinal R.J."/>
            <person name="Kumar S."/>
            <person name="Kwok R."/>
            <person name="Lander E."/>
            <person name="Langley C.H."/>
            <person name="Lapoint R."/>
            <person name="Lazzaro B.P."/>
            <person name="Lee S.J."/>
            <person name="Levesque L."/>
            <person name="Li R."/>
            <person name="Lin C.F."/>
            <person name="Lin M.F."/>
            <person name="Lindblad-Toh K."/>
            <person name="Llopart A."/>
            <person name="Long M."/>
            <person name="Low L."/>
            <person name="Lozovsky E."/>
            <person name="Lu J."/>
            <person name="Luo M."/>
            <person name="Machado C.A."/>
            <person name="Makalowski W."/>
            <person name="Marzo M."/>
            <person name="Matsuda M."/>
            <person name="Matzkin L."/>
            <person name="McAllister B."/>
            <person name="McBride C.S."/>
            <person name="McKernan B."/>
            <person name="McKernan K."/>
            <person name="Mendez-Lago M."/>
            <person name="Minx P."/>
            <person name="Mollenhauer M.U."/>
            <person name="Montooth K."/>
            <person name="Mount S.M."/>
            <person name="Mu X."/>
            <person name="Myers E."/>
            <person name="Negre B."/>
            <person name="Newfeld S."/>
            <person name="Nielsen R."/>
            <person name="Noor M.A."/>
            <person name="O'Grady P."/>
            <person name="Pachter L."/>
            <person name="Papaceit M."/>
            <person name="Parisi M.J."/>
            <person name="Parisi M."/>
            <person name="Parts L."/>
            <person name="Pedersen J.S."/>
            <person name="Pesole G."/>
            <person name="Phillippy A.M."/>
            <person name="Ponting C.P."/>
            <person name="Pop M."/>
            <person name="Porcelli D."/>
            <person name="Powell J.R."/>
            <person name="Prohaska S."/>
            <person name="Pruitt K."/>
            <person name="Puig M."/>
            <person name="Quesneville H."/>
            <person name="Ram K.R."/>
            <person name="Rand D."/>
            <person name="Rasmussen M.D."/>
            <person name="Reed L.K."/>
            <person name="Reenan R."/>
            <person name="Reily A."/>
            <person name="Remington K.A."/>
            <person name="Rieger T.T."/>
            <person name="Ritchie M.G."/>
            <person name="Robin C."/>
            <person name="Rogers Y.H."/>
            <person name="Rohde C."/>
            <person name="Rozas J."/>
            <person name="Rubenfield M.J."/>
            <person name="Ruiz A."/>
            <person name="Russo S."/>
            <person name="Salzberg S.L."/>
            <person name="Sanchez-Gracia A."/>
            <person name="Saranga D.J."/>
            <person name="Sato H."/>
            <person name="Schaeffer S.W."/>
            <person name="Schatz M.C."/>
            <person name="Schlenke T."/>
            <person name="Schwartz R."/>
            <person name="Segarra C."/>
            <person name="Singh R.S."/>
            <person name="Sirot L."/>
            <person name="Sirota M."/>
            <person name="Sisneros N.B."/>
            <person name="Smith C.D."/>
            <person name="Smith T.F."/>
            <person name="Spieth J."/>
            <person name="Stage D.E."/>
            <person name="Stark A."/>
            <person name="Stephan W."/>
            <person name="Strausberg R.L."/>
            <person name="Strempel S."/>
            <person name="Sturgill D."/>
            <person name="Sutton G."/>
            <person name="Sutton G.G."/>
            <person name="Tao W."/>
            <person name="Teichmann S."/>
            <person name="Tobari Y.N."/>
            <person name="Tomimura Y."/>
            <person name="Tsolas J.M."/>
            <person name="Valente V.L."/>
            <person name="Venter E."/>
            <person name="Venter J.C."/>
            <person name="Vicario S."/>
            <person name="Vieira F.G."/>
            <person name="Vilella A.J."/>
            <person name="Villasante A."/>
            <person name="Walenz B."/>
            <person name="Wang J."/>
            <person name="Wasserman M."/>
            <person name="Watts T."/>
            <person name="Wilson D."/>
            <person name="Wilson R.K."/>
            <person name="Wing R.A."/>
            <person name="Wolfner M.F."/>
            <person name="Wong A."/>
            <person name="Wong G.K."/>
            <person name="Wu C.I."/>
            <person name="Wu G."/>
            <person name="Yamamoto D."/>
            <person name="Yang H.P."/>
            <person name="Yang S.P."/>
            <person name="Yorke J.A."/>
            <person name="Yoshida K."/>
            <person name="Zdobnov E."/>
            <person name="Zhang P."/>
            <person name="Zhang Y."/>
            <person name="Zimin A.V."/>
            <person name="Baldwin J."/>
            <person name="Abdouelleil A."/>
            <person name="Abdulkadir J."/>
            <person name="Abebe A."/>
            <person name="Abera B."/>
            <person name="Abreu J."/>
            <person name="Acer S.C."/>
            <person name="Aftuck L."/>
            <person name="Alexander A."/>
            <person name="An P."/>
            <person name="Anderson E."/>
            <person name="Anderson S."/>
            <person name="Arachi H."/>
            <person name="Azer M."/>
            <person name="Bachantsang P."/>
            <person name="Barry A."/>
            <person name="Bayul T."/>
            <person name="Berlin A."/>
            <person name="Bessette D."/>
            <person name="Bloom T."/>
            <person name="Blye J."/>
            <person name="Boguslavskiy L."/>
            <person name="Bonnet C."/>
            <person name="Boukhgalter B."/>
            <person name="Bourzgui I."/>
            <person name="Brown A."/>
            <person name="Cahill P."/>
            <person name="Channer S."/>
            <person name="Cheshatsang Y."/>
            <person name="Chuda L."/>
            <person name="Citroen M."/>
            <person name="Collymore A."/>
            <person name="Cooke P."/>
            <person name="Costello M."/>
            <person name="D'Aco K."/>
            <person name="Daza R."/>
            <person name="De Haan G."/>
            <person name="DeGray S."/>
            <person name="DeMaso C."/>
            <person name="Dhargay N."/>
            <person name="Dooley K."/>
            <person name="Dooley E."/>
            <person name="Doricent M."/>
            <person name="Dorje P."/>
            <person name="Dorjee K."/>
            <person name="Dupes A."/>
            <person name="Elong R."/>
            <person name="Falk J."/>
            <person name="Farina A."/>
            <person name="Faro S."/>
            <person name="Ferguson D."/>
            <person name="Fisher S."/>
            <person name="Foley C.D."/>
            <person name="Franke A."/>
            <person name="Friedrich D."/>
            <person name="Gadbois L."/>
            <person name="Gearin G."/>
            <person name="Gearin C.R."/>
            <person name="Giannoukos G."/>
            <person name="Goode T."/>
            <person name="Graham J."/>
            <person name="Grandbois E."/>
            <person name="Grewal S."/>
            <person name="Gyaltsen K."/>
            <person name="Hafez N."/>
            <person name="Hagos B."/>
            <person name="Hall J."/>
            <person name="Henson C."/>
            <person name="Hollinger A."/>
            <person name="Honan T."/>
            <person name="Huard M.D."/>
            <person name="Hughes L."/>
            <person name="Hurhula B."/>
            <person name="Husby M.E."/>
            <person name="Kamat A."/>
            <person name="Kanga B."/>
            <person name="Kashin S."/>
            <person name="Khazanovich D."/>
            <person name="Kisner P."/>
            <person name="Lance K."/>
            <person name="Lara M."/>
            <person name="Lee W."/>
            <person name="Lennon N."/>
            <person name="Letendre F."/>
            <person name="LeVine R."/>
            <person name="Lipovsky A."/>
            <person name="Liu X."/>
            <person name="Liu J."/>
            <person name="Liu S."/>
            <person name="Lokyitsang T."/>
            <person name="Lokyitsang Y."/>
            <person name="Lubonja R."/>
            <person name="Lui A."/>
            <person name="MacDonald P."/>
            <person name="Magnisalis V."/>
            <person name="Maru K."/>
            <person name="Matthews C."/>
            <person name="McCusker W."/>
            <person name="McDonough S."/>
            <person name="Mehta T."/>
            <person name="Meldrim J."/>
            <person name="Meneus L."/>
            <person name="Mihai O."/>
            <person name="Mihalev A."/>
            <person name="Mihova T."/>
            <person name="Mittelman R."/>
            <person name="Mlenga V."/>
            <person name="Montmayeur A."/>
            <person name="Mulrain L."/>
            <person name="Navidi A."/>
            <person name="Naylor J."/>
            <person name="Negash T."/>
            <person name="Nguyen T."/>
            <person name="Nguyen N."/>
            <person name="Nicol R."/>
            <person name="Norbu C."/>
            <person name="Norbu N."/>
            <person name="Novod N."/>
            <person name="O'Neill B."/>
            <person name="Osman S."/>
            <person name="Markiewicz E."/>
            <person name="Oyono O.L."/>
            <person name="Patti C."/>
            <person name="Phunkhang P."/>
            <person name="Pierre F."/>
            <person name="Priest M."/>
            <person name="Raghuraman S."/>
            <person name="Rege F."/>
            <person name="Reyes R."/>
            <person name="Rise C."/>
            <person name="Rogov P."/>
            <person name="Ross K."/>
            <person name="Ryan E."/>
            <person name="Settipalli S."/>
            <person name="Shea T."/>
            <person name="Sherpa N."/>
            <person name="Shi L."/>
            <person name="Shih D."/>
            <person name="Sparrow T."/>
            <person name="Spaulding J."/>
            <person name="Stalker J."/>
            <person name="Stange-Thomann N."/>
            <person name="Stavropoulos S."/>
            <person name="Stone C."/>
            <person name="Strader C."/>
            <person name="Tesfaye S."/>
            <person name="Thomson T."/>
            <person name="Thoulutsang Y."/>
            <person name="Thoulutsang D."/>
            <person name="Topham K."/>
            <person name="Topping I."/>
            <person name="Tsamla T."/>
            <person name="Vassiliev H."/>
            <person name="Vo A."/>
            <person name="Wangchuk T."/>
            <person name="Wangdi T."/>
            <person name="Weiand M."/>
            <person name="Wilkinson J."/>
            <person name="Wilson A."/>
            <person name="Yadav S."/>
            <person name="Young G."/>
            <person name="Yu Q."/>
            <person name="Zembek L."/>
            <person name="Zhong D."/>
            <person name="Zimmer A."/>
            <person name="Zwirko Z."/>
            <person name="Jaffe D.B."/>
            <person name="Alvarez P."/>
            <person name="Brockman W."/>
            <person name="Butler J."/>
            <person name="Chin C."/>
            <person name="Gnerre S."/>
            <person name="Grabherr M."/>
            <person name="Kleber M."/>
            <person name="Mauceli E."/>
            <person name="MacCallum I."/>
        </authorList>
    </citation>
    <scope>NUCLEOTIDE SEQUENCE [LARGE SCALE GENOMIC DNA]</scope>
    <source>
        <strain evidence="13">Tucson 15287-2541.00</strain>
    </source>
</reference>
<feature type="binding site" evidence="8">
    <location>
        <position position="310"/>
    </location>
    <ligand>
        <name>Zn(2+)</name>
        <dbReference type="ChEBI" id="CHEBI:29105"/>
        <note>catalytic</note>
    </ligand>
</feature>
<gene>
    <name evidence="12" type="primary">Dgri\GH22828</name>
    <name evidence="12" type="ORF">Dgri_GH22828</name>
</gene>
<dbReference type="HOGENOM" id="CLU_025947_3_3_1"/>
<feature type="active site" evidence="7">
    <location>
        <position position="307"/>
    </location>
</feature>
<dbReference type="GO" id="GO:0046872">
    <property type="term" value="F:metal ion binding"/>
    <property type="evidence" value="ECO:0007669"/>
    <property type="project" value="UniProtKB-UniRule"/>
</dbReference>
<comment type="catalytic activity">
    <reaction evidence="6 9">
        <text>Hydrolyzes the peptide bond -P2-(S-farnesyl or geranylgeranyl)C-P1'-P2'-P3'-COOH where P1' and P2' are amino acids with aliphatic side chains and P3' is any C-terminal residue.</text>
        <dbReference type="EC" id="3.4.24.84"/>
    </reaction>
</comment>
<feature type="domain" description="CAAX prenyl protease 1 N-terminal" evidence="11">
    <location>
        <begin position="31"/>
        <end position="216"/>
    </location>
</feature>
<feature type="transmembrane region" description="Helical" evidence="9">
    <location>
        <begin position="162"/>
        <end position="181"/>
    </location>
</feature>
<feature type="active site" description="Proton donor" evidence="7">
    <location>
        <position position="391"/>
    </location>
</feature>
<comment type="function">
    <text evidence="9">Proteolytically removes the C-terminal three residues of farnesylated proteins.</text>
</comment>
<keyword evidence="3 9" id="KW-0378">Hydrolase</keyword>
<feature type="transmembrane region" description="Helical" evidence="9">
    <location>
        <begin position="320"/>
        <end position="338"/>
    </location>
</feature>
<keyword evidence="9" id="KW-0256">Endoplasmic reticulum</keyword>
<dbReference type="Gene3D" id="3.30.2010.10">
    <property type="entry name" value="Metalloproteases ('zincins'), catalytic domain"/>
    <property type="match status" value="1"/>
</dbReference>
<name>B4JW14_DROGR</name>
<evidence type="ECO:0000256" key="2">
    <source>
        <dbReference type="ARBA" id="ARBA00022723"/>
    </source>
</evidence>
<dbReference type="KEGG" id="dgr:6569146"/>
<comment type="cofactor">
    <cofactor evidence="8 9">
        <name>Zn(2+)</name>
        <dbReference type="ChEBI" id="CHEBI:29105"/>
    </cofactor>
    <text evidence="8 9">Binds 1 zinc ion per subunit.</text>
</comment>
<feature type="transmembrane region" description="Helical" evidence="9">
    <location>
        <begin position="6"/>
        <end position="29"/>
    </location>
</feature>
<keyword evidence="1 9" id="KW-0645">Protease</keyword>
<feature type="transmembrane region" description="Helical" evidence="9">
    <location>
        <begin position="358"/>
        <end position="382"/>
    </location>
</feature>
<organism evidence="13">
    <name type="scientific">Drosophila grimshawi</name>
    <name type="common">Hawaiian fruit fly</name>
    <name type="synonym">Idiomyia grimshawi</name>
    <dbReference type="NCBI Taxonomy" id="7222"/>
    <lineage>
        <taxon>Eukaryota</taxon>
        <taxon>Metazoa</taxon>
        <taxon>Ecdysozoa</taxon>
        <taxon>Arthropoda</taxon>
        <taxon>Hexapoda</taxon>
        <taxon>Insecta</taxon>
        <taxon>Pterygota</taxon>
        <taxon>Neoptera</taxon>
        <taxon>Endopterygota</taxon>
        <taxon>Diptera</taxon>
        <taxon>Brachycera</taxon>
        <taxon>Muscomorpha</taxon>
        <taxon>Ephydroidea</taxon>
        <taxon>Drosophilidae</taxon>
        <taxon>Drosophila</taxon>
        <taxon>Hawaiian Drosophila</taxon>
    </lineage>
</organism>
<dbReference type="OMA" id="FVIEEKF"/>
<dbReference type="InParanoid" id="B4JW14"/>
<dbReference type="SMR" id="B4JW14"/>
<evidence type="ECO:0000256" key="9">
    <source>
        <dbReference type="RuleBase" id="RU366005"/>
    </source>
</evidence>
<evidence type="ECO:0000313" key="12">
    <source>
        <dbReference type="EMBL" id="EDV98152.1"/>
    </source>
</evidence>
<dbReference type="Pfam" id="PF16491">
    <property type="entry name" value="Peptidase_M48_N"/>
    <property type="match status" value="1"/>
</dbReference>
<dbReference type="EC" id="3.4.24.84" evidence="9"/>
<dbReference type="Proteomes" id="UP000001070">
    <property type="component" value="Unassembled WGS sequence"/>
</dbReference>
<dbReference type="FunCoup" id="B4JW14">
    <property type="interactions" value="2005"/>
</dbReference>
<dbReference type="GO" id="GO:0005789">
    <property type="term" value="C:endoplasmic reticulum membrane"/>
    <property type="evidence" value="ECO:0007669"/>
    <property type="project" value="UniProtKB-SubCell"/>
</dbReference>
<dbReference type="STRING" id="7222.B4JW14"/>
<feature type="transmembrane region" description="Helical" evidence="9">
    <location>
        <begin position="68"/>
        <end position="95"/>
    </location>
</feature>
<keyword evidence="9" id="KW-0812">Transmembrane</keyword>
<keyword evidence="5 9" id="KW-0482">Metalloprotease</keyword>
<dbReference type="GO" id="GO:0071586">
    <property type="term" value="P:CAAX-box protein processing"/>
    <property type="evidence" value="ECO:0007669"/>
    <property type="project" value="UniProtKB-UniRule"/>
</dbReference>
<dbReference type="AlphaFoldDB" id="B4JW14"/>
<dbReference type="InterPro" id="IPR001915">
    <property type="entry name" value="Peptidase_M48"/>
</dbReference>
<feature type="domain" description="Peptidase M48" evidence="10">
    <location>
        <begin position="219"/>
        <end position="443"/>
    </location>
</feature>
<feature type="transmembrane region" description="Helical" evidence="9">
    <location>
        <begin position="107"/>
        <end position="127"/>
    </location>
</feature>
<sequence length="455" mass="52169">MSTLDANTVLYSILGLVIVENALEIYIALRQVKVYRTALTVPGELTDHMSEETFHKARKYNLDQESFGIFKAVLMDVVLLCVELYIGLIALIWQLSQDVVRQLDWDVSNEILVTCVFVLISNVLSTFKSLPFKIYKIFVLEEKHGFNKQTAGFFAWDQLKGFLVMQVVMLPITAAIIFIVQRGGDNFFIWLWIFTGIISLLLLTIYPIFIAPLFDKYTPLEQGPLRKSIEDLAATLSFPLTKLYVVEGSKRSSHSNAYFYGLWNSKRIVLFDTLLLNKGKPDDSELSDDEKGKGCTDDEVLAVLGHELGHWKLGHVTKNIVIMEVHLLLMFLVFGYLFKYAPFYEAMGFQPGVRPILVGLLIIFTYVMAPYNAIITFAMTLLSRRFEYQADEFAHRLGFEEQLQRALIKLNLDNLGFPVYDWLYSTWNHSHPTLLQRLARLKELGQSSQSEKKLQ</sequence>
<keyword evidence="9" id="KW-0472">Membrane</keyword>
<evidence type="ECO:0000256" key="6">
    <source>
        <dbReference type="ARBA" id="ARBA00044456"/>
    </source>
</evidence>
<dbReference type="EMBL" id="CH916375">
    <property type="protein sequence ID" value="EDV98152.1"/>
    <property type="molecule type" value="Genomic_DNA"/>
</dbReference>
<keyword evidence="4 8" id="KW-0862">Zinc</keyword>
<evidence type="ECO:0000256" key="8">
    <source>
        <dbReference type="PIRSR" id="PIRSR627057-2"/>
    </source>
</evidence>
<evidence type="ECO:0000256" key="7">
    <source>
        <dbReference type="PIRSR" id="PIRSR627057-1"/>
    </source>
</evidence>
<evidence type="ECO:0000256" key="5">
    <source>
        <dbReference type="ARBA" id="ARBA00023049"/>
    </source>
</evidence>
<dbReference type="CDD" id="cd07343">
    <property type="entry name" value="M48A_Zmpste24p_like"/>
    <property type="match status" value="1"/>
</dbReference>
<dbReference type="Pfam" id="PF01435">
    <property type="entry name" value="Peptidase_M48"/>
    <property type="match status" value="1"/>
</dbReference>
<proteinExistence type="inferred from homology"/>
<evidence type="ECO:0000256" key="3">
    <source>
        <dbReference type="ARBA" id="ARBA00022801"/>
    </source>
</evidence>
<dbReference type="OrthoDB" id="360839at2759"/>
<evidence type="ECO:0000313" key="13">
    <source>
        <dbReference type="Proteomes" id="UP000001070"/>
    </source>
</evidence>
<dbReference type="PhylomeDB" id="B4JW14"/>
<evidence type="ECO:0000256" key="4">
    <source>
        <dbReference type="ARBA" id="ARBA00022833"/>
    </source>
</evidence>
<dbReference type="PANTHER" id="PTHR10120">
    <property type="entry name" value="CAAX PRENYL PROTEASE 1"/>
    <property type="match status" value="1"/>
</dbReference>
<dbReference type="InterPro" id="IPR032456">
    <property type="entry name" value="Peptidase_M48_N"/>
</dbReference>
<protein>
    <recommendedName>
        <fullName evidence="9">CAAX prenyl protease</fullName>
        <ecNumber evidence="9">3.4.24.84</ecNumber>
    </recommendedName>
</protein>
<comment type="similarity">
    <text evidence="9">Belongs to the peptidase M48A family.</text>
</comment>
<dbReference type="eggNOG" id="KOG2719">
    <property type="taxonomic scope" value="Eukaryota"/>
</dbReference>
<feature type="binding site" evidence="8">
    <location>
        <position position="306"/>
    </location>
    <ligand>
        <name>Zn(2+)</name>
        <dbReference type="ChEBI" id="CHEBI:29105"/>
        <note>catalytic</note>
    </ligand>
</feature>
<dbReference type="GO" id="GO:0004222">
    <property type="term" value="F:metalloendopeptidase activity"/>
    <property type="evidence" value="ECO:0007669"/>
    <property type="project" value="UniProtKB-UniRule"/>
</dbReference>
<keyword evidence="2 8" id="KW-0479">Metal-binding</keyword>
<feature type="binding site" evidence="8">
    <location>
        <position position="387"/>
    </location>
    <ligand>
        <name>Zn(2+)</name>
        <dbReference type="ChEBI" id="CHEBI:29105"/>
        <note>catalytic</note>
    </ligand>
</feature>
<keyword evidence="13" id="KW-1185">Reference proteome</keyword>
<comment type="subcellular location">
    <subcellularLocation>
        <location evidence="9">Endoplasmic reticulum membrane</location>
        <topology evidence="9">Multi-pass membrane protein</topology>
    </subcellularLocation>
</comment>
<dbReference type="InterPro" id="IPR027057">
    <property type="entry name" value="CAXX_Prtase_1"/>
</dbReference>